<gene>
    <name evidence="1" type="ORF">QEZ52_03130</name>
</gene>
<dbReference type="EMBL" id="CP123584">
    <property type="protein sequence ID" value="WZK89556.1"/>
    <property type="molecule type" value="Genomic_DNA"/>
</dbReference>
<accession>A0ABZ2XY27</accession>
<evidence type="ECO:0000313" key="2">
    <source>
        <dbReference type="Proteomes" id="UP001623232"/>
    </source>
</evidence>
<evidence type="ECO:0000313" key="1">
    <source>
        <dbReference type="EMBL" id="WZK89556.1"/>
    </source>
</evidence>
<name>A0ABZ2XY27_9RHOB</name>
<keyword evidence="2" id="KW-1185">Reference proteome</keyword>
<organism evidence="1 2">
    <name type="scientific">Aliisedimentitalea scapharcae</name>
    <dbReference type="NCBI Taxonomy" id="1524259"/>
    <lineage>
        <taxon>Bacteria</taxon>
        <taxon>Pseudomonadati</taxon>
        <taxon>Pseudomonadota</taxon>
        <taxon>Alphaproteobacteria</taxon>
        <taxon>Rhodobacterales</taxon>
        <taxon>Roseobacteraceae</taxon>
        <taxon>Aliisedimentitalea</taxon>
    </lineage>
</organism>
<reference evidence="1 2" key="1">
    <citation type="submission" date="2023-04" db="EMBL/GenBank/DDBJ databases">
        <title>Complete genome sequence of Alisedimentitalea scapharcae.</title>
        <authorList>
            <person name="Rong J.-C."/>
            <person name="Yi M.-L."/>
            <person name="Zhao Q."/>
        </authorList>
    </citation>
    <scope>NUCLEOTIDE SEQUENCE [LARGE SCALE GENOMIC DNA]</scope>
    <source>
        <strain evidence="1 2">KCTC 42119</strain>
    </source>
</reference>
<protein>
    <recommendedName>
        <fullName evidence="3">Sulfotransferase family protein</fullName>
    </recommendedName>
</protein>
<sequence>MRRIVVHPGFHKTATTTVQTALAAQADLLSPHVQLVFRDDILSAARSAQAYSKDKDPLTLAVFLMEFASVLEACDPDDPRPMLISTEDLCGFLVGRHGVRDYSAAPTLMQAICTAITEVMGPSVELLFYLSTRRSGWLDSCYWQLLRAGRLTIPLDAFVKQYGAAADLSGQVEAIRQAIHPITVRETALEDMTGPLGPLDPVLDLLGLPAHVVEALTLPVRSNVQGSPDLRDELLSINQSTVSDREADRLRRQLLRKSWTRLPKS</sequence>
<dbReference type="Proteomes" id="UP001623232">
    <property type="component" value="Chromosome"/>
</dbReference>
<dbReference type="RefSeq" id="WP_406647898.1">
    <property type="nucleotide sequence ID" value="NZ_CP123584.1"/>
</dbReference>
<evidence type="ECO:0008006" key="3">
    <source>
        <dbReference type="Google" id="ProtNLM"/>
    </source>
</evidence>
<proteinExistence type="predicted"/>